<sequence length="109" mass="12659">MVLKLNAKRNRRLRKKLFVDEYSVYGQKFKVKLVDNEEQEDNFLDDFCDLLGSMNMYCAGGNGGFLVCSHGRYDLPSVQQMERIQVLLEQHSAVIELGEFKPLNLHYPD</sequence>
<keyword evidence="2" id="KW-1185">Reference proteome</keyword>
<dbReference type="AlphaFoldDB" id="A0A3A6TPH9"/>
<dbReference type="EMBL" id="QYYH01000139">
    <property type="protein sequence ID" value="RJY07045.1"/>
    <property type="molecule type" value="Genomic_DNA"/>
</dbReference>
<proteinExistence type="predicted"/>
<evidence type="ECO:0000313" key="2">
    <source>
        <dbReference type="Proteomes" id="UP000273022"/>
    </source>
</evidence>
<reference evidence="1 2" key="1">
    <citation type="submission" date="2018-09" db="EMBL/GenBank/DDBJ databases">
        <title>Phylogeny of the Shewanellaceae, and recommendation for two new genera, Pseudoshewanella and Parashewanella.</title>
        <authorList>
            <person name="Wang G."/>
        </authorList>
    </citation>
    <scope>NUCLEOTIDE SEQUENCE [LARGE SCALE GENOMIC DNA]</scope>
    <source>
        <strain evidence="1 2">KCTC 22492</strain>
    </source>
</reference>
<gene>
    <name evidence="1" type="ORF">D5R81_16800</name>
</gene>
<protein>
    <submittedName>
        <fullName evidence="1">DUF469 family protein</fullName>
    </submittedName>
</protein>
<name>A0A3A6TPH9_9GAMM</name>
<organism evidence="1 2">
    <name type="scientific">Parashewanella spongiae</name>
    <dbReference type="NCBI Taxonomy" id="342950"/>
    <lineage>
        <taxon>Bacteria</taxon>
        <taxon>Pseudomonadati</taxon>
        <taxon>Pseudomonadota</taxon>
        <taxon>Gammaproteobacteria</taxon>
        <taxon>Alteromonadales</taxon>
        <taxon>Shewanellaceae</taxon>
        <taxon>Parashewanella</taxon>
    </lineage>
</organism>
<evidence type="ECO:0000313" key="1">
    <source>
        <dbReference type="EMBL" id="RJY07045.1"/>
    </source>
</evidence>
<dbReference type="Pfam" id="PF04320">
    <property type="entry name" value="YggL_50S_bp"/>
    <property type="match status" value="1"/>
</dbReference>
<dbReference type="Proteomes" id="UP000273022">
    <property type="component" value="Unassembled WGS sequence"/>
</dbReference>
<dbReference type="RefSeq" id="WP_121854775.1">
    <property type="nucleotide sequence ID" value="NZ_CP037952.1"/>
</dbReference>
<dbReference type="InterPro" id="IPR007416">
    <property type="entry name" value="YggL_50S_bp"/>
</dbReference>
<accession>A0A3A6TPH9</accession>
<comment type="caution">
    <text evidence="1">The sequence shown here is derived from an EMBL/GenBank/DDBJ whole genome shotgun (WGS) entry which is preliminary data.</text>
</comment>